<evidence type="ECO:0000313" key="7">
    <source>
        <dbReference type="EMBL" id="CDY34693.1"/>
    </source>
</evidence>
<keyword evidence="8" id="KW-1185">Reference proteome</keyword>
<feature type="compositionally biased region" description="Low complexity" evidence="5">
    <location>
        <begin position="117"/>
        <end position="136"/>
    </location>
</feature>
<feature type="domain" description="Starch synthase catalytic" evidence="6">
    <location>
        <begin position="221"/>
        <end position="314"/>
    </location>
</feature>
<proteinExistence type="predicted"/>
<keyword evidence="4" id="KW-0750">Starch biosynthesis</keyword>
<evidence type="ECO:0000313" key="8">
    <source>
        <dbReference type="Proteomes" id="UP000028999"/>
    </source>
</evidence>
<keyword evidence="3" id="KW-0808">Transferase</keyword>
<evidence type="ECO:0000256" key="3">
    <source>
        <dbReference type="ARBA" id="ARBA00022679"/>
    </source>
</evidence>
<dbReference type="Pfam" id="PF08323">
    <property type="entry name" value="Glyco_transf_5"/>
    <property type="match status" value="1"/>
</dbReference>
<keyword evidence="2" id="KW-0328">Glycosyltransferase</keyword>
<protein>
    <submittedName>
        <fullName evidence="7">BnaA01g33320D protein</fullName>
    </submittedName>
</protein>
<dbReference type="Proteomes" id="UP000028999">
    <property type="component" value="Unassembled WGS sequence"/>
</dbReference>
<dbReference type="Gramene" id="CDY34693">
    <property type="protein sequence ID" value="CDY34693"/>
    <property type="gene ID" value="GSBRNA2T00057206001"/>
</dbReference>
<dbReference type="EMBL" id="LK032340">
    <property type="protein sequence ID" value="CDY34693.1"/>
    <property type="molecule type" value="Genomic_DNA"/>
</dbReference>
<dbReference type="Gene3D" id="3.40.50.2000">
    <property type="entry name" value="Glycogen Phosphorylase B"/>
    <property type="match status" value="2"/>
</dbReference>
<feature type="region of interest" description="Disordered" evidence="5">
    <location>
        <begin position="108"/>
        <end position="136"/>
    </location>
</feature>
<evidence type="ECO:0000259" key="6">
    <source>
        <dbReference type="Pfam" id="PF08323"/>
    </source>
</evidence>
<dbReference type="GO" id="GO:0016757">
    <property type="term" value="F:glycosyltransferase activity"/>
    <property type="evidence" value="ECO:0007669"/>
    <property type="project" value="UniProtKB-KW"/>
</dbReference>
<dbReference type="PANTHER" id="PTHR45825">
    <property type="entry name" value="GRANULE-BOUND STARCH SYNTHASE 1, CHLOROPLASTIC/AMYLOPLASTIC"/>
    <property type="match status" value="1"/>
</dbReference>
<dbReference type="OMA" id="VMYFHGV"/>
<organism evidence="7 8">
    <name type="scientific">Brassica napus</name>
    <name type="common">Rape</name>
    <dbReference type="NCBI Taxonomy" id="3708"/>
    <lineage>
        <taxon>Eukaryota</taxon>
        <taxon>Viridiplantae</taxon>
        <taxon>Streptophyta</taxon>
        <taxon>Embryophyta</taxon>
        <taxon>Tracheophyta</taxon>
        <taxon>Spermatophyta</taxon>
        <taxon>Magnoliopsida</taxon>
        <taxon>eudicotyledons</taxon>
        <taxon>Gunneridae</taxon>
        <taxon>Pentapetalae</taxon>
        <taxon>rosids</taxon>
        <taxon>malvids</taxon>
        <taxon>Brassicales</taxon>
        <taxon>Brassicaceae</taxon>
        <taxon>Brassiceae</taxon>
        <taxon>Brassica</taxon>
    </lineage>
</organism>
<dbReference type="PaxDb" id="3708-A0A078HD22"/>
<evidence type="ECO:0000256" key="5">
    <source>
        <dbReference type="SAM" id="MobiDB-lite"/>
    </source>
</evidence>
<accession>A0A078HD22</accession>
<evidence type="ECO:0000256" key="4">
    <source>
        <dbReference type="ARBA" id="ARBA00022922"/>
    </source>
</evidence>
<feature type="compositionally biased region" description="Basic and acidic residues" evidence="5">
    <location>
        <begin position="61"/>
        <end position="71"/>
    </location>
</feature>
<dbReference type="PANTHER" id="PTHR45825:SF18">
    <property type="entry name" value="STARCH SYNTHASE CATALYTIC DOMAIN-CONTAINING PROTEIN"/>
    <property type="match status" value="1"/>
</dbReference>
<comment type="pathway">
    <text evidence="1">Glycan biosynthesis; starch biosynthesis.</text>
</comment>
<feature type="compositionally biased region" description="Basic and acidic residues" evidence="5">
    <location>
        <begin position="180"/>
        <end position="196"/>
    </location>
</feature>
<name>A0A078HD22_BRANA</name>
<dbReference type="GO" id="GO:0019252">
    <property type="term" value="P:starch biosynthetic process"/>
    <property type="evidence" value="ECO:0007669"/>
    <property type="project" value="UniProtKB-UniPathway"/>
</dbReference>
<evidence type="ECO:0000256" key="1">
    <source>
        <dbReference type="ARBA" id="ARBA00004727"/>
    </source>
</evidence>
<dbReference type="UniPathway" id="UPA00152"/>
<reference evidence="7 8" key="1">
    <citation type="journal article" date="2014" name="Science">
        <title>Plant genetics. Early allopolyploid evolution in the post-Neolithic Brassica napus oilseed genome.</title>
        <authorList>
            <person name="Chalhoub B."/>
            <person name="Denoeud F."/>
            <person name="Liu S."/>
            <person name="Parkin I.A."/>
            <person name="Tang H."/>
            <person name="Wang X."/>
            <person name="Chiquet J."/>
            <person name="Belcram H."/>
            <person name="Tong C."/>
            <person name="Samans B."/>
            <person name="Correa M."/>
            <person name="Da Silva C."/>
            <person name="Just J."/>
            <person name="Falentin C."/>
            <person name="Koh C.S."/>
            <person name="Le Clainche I."/>
            <person name="Bernard M."/>
            <person name="Bento P."/>
            <person name="Noel B."/>
            <person name="Labadie K."/>
            <person name="Alberti A."/>
            <person name="Charles M."/>
            <person name="Arnaud D."/>
            <person name="Guo H."/>
            <person name="Daviaud C."/>
            <person name="Alamery S."/>
            <person name="Jabbari K."/>
            <person name="Zhao M."/>
            <person name="Edger P.P."/>
            <person name="Chelaifa H."/>
            <person name="Tack D."/>
            <person name="Lassalle G."/>
            <person name="Mestiri I."/>
            <person name="Schnel N."/>
            <person name="Le Paslier M.C."/>
            <person name="Fan G."/>
            <person name="Renault V."/>
            <person name="Bayer P.E."/>
            <person name="Golicz A.A."/>
            <person name="Manoli S."/>
            <person name="Lee T.H."/>
            <person name="Thi V.H."/>
            <person name="Chalabi S."/>
            <person name="Hu Q."/>
            <person name="Fan C."/>
            <person name="Tollenaere R."/>
            <person name="Lu Y."/>
            <person name="Battail C."/>
            <person name="Shen J."/>
            <person name="Sidebottom C.H."/>
            <person name="Wang X."/>
            <person name="Canaguier A."/>
            <person name="Chauveau A."/>
            <person name="Berard A."/>
            <person name="Deniot G."/>
            <person name="Guan M."/>
            <person name="Liu Z."/>
            <person name="Sun F."/>
            <person name="Lim Y.P."/>
            <person name="Lyons E."/>
            <person name="Town C.D."/>
            <person name="Bancroft I."/>
            <person name="Wang X."/>
            <person name="Meng J."/>
            <person name="Ma J."/>
            <person name="Pires J.C."/>
            <person name="King G.J."/>
            <person name="Brunel D."/>
            <person name="Delourme R."/>
            <person name="Renard M."/>
            <person name="Aury J.M."/>
            <person name="Adams K.L."/>
            <person name="Batley J."/>
            <person name="Snowdon R.J."/>
            <person name="Tost J."/>
            <person name="Edwards D."/>
            <person name="Zhou Y."/>
            <person name="Hua W."/>
            <person name="Sharpe A.G."/>
            <person name="Paterson A.H."/>
            <person name="Guan C."/>
            <person name="Wincker P."/>
        </authorList>
    </citation>
    <scope>NUCLEOTIDE SEQUENCE [LARGE SCALE GENOMIC DNA]</scope>
    <source>
        <strain evidence="8">cv. Darmor-bzh</strain>
    </source>
</reference>
<dbReference type="SUPFAM" id="SSF53756">
    <property type="entry name" value="UDP-Glycosyltransferase/glycogen phosphorylase"/>
    <property type="match status" value="1"/>
</dbReference>
<dbReference type="STRING" id="3708.A0A078HD22"/>
<dbReference type="AlphaFoldDB" id="A0A078HD22"/>
<feature type="region of interest" description="Disordered" evidence="5">
    <location>
        <begin position="177"/>
        <end position="213"/>
    </location>
</feature>
<gene>
    <name evidence="7" type="primary">BnaA01g33320D</name>
    <name evidence="7" type="ORF">GSBRNA2T00057206001</name>
</gene>
<sequence length="398" mass="44052">LSPSLILMVCFFFFKTLKNYIWDALNCSLPLVFKILSLHLILLLFQRKLVSSIKDTTPNLDHAKPSAKEDYGSSSSVSAIKKEENGNASVSPSNYGKSFLNKLPEANKTSPLERSKQSSASVQSSSPSGVASSGKPWSSVVVASSVDPPYKPSSKQTSDPVTLVLVHPLSSYLTKTPSIKTEEYMETKEEKTHEEEASSDTNEPVRDEEKPSPLAEANVMNVILVAAECAPFSKTGGLGDVAGALPKALARLGHRVMVVVPRYAEYEEAKDVGVRKRYEVAGQDMEVMYFHGVDFVFIDSPVFRHLSNNIYGGNRLGRGPVHDFSYVDLPGHYLDSFKLVHTVSHGYSWEVKTLEGGWGLHNIISENDWKFRGIVKSFKIHRTSIEEFSINFSTNIKI</sequence>
<feature type="non-terminal residue" evidence="7">
    <location>
        <position position="1"/>
    </location>
</feature>
<dbReference type="InterPro" id="IPR013534">
    <property type="entry name" value="Starch_synth_cat_dom"/>
</dbReference>
<feature type="region of interest" description="Disordered" evidence="5">
    <location>
        <begin position="59"/>
        <end position="78"/>
    </location>
</feature>
<evidence type="ECO:0000256" key="2">
    <source>
        <dbReference type="ARBA" id="ARBA00022676"/>
    </source>
</evidence>